<gene>
    <name evidence="8" type="ORF">Pmar_PMAR010332</name>
</gene>
<feature type="non-terminal residue" evidence="8">
    <location>
        <position position="324"/>
    </location>
</feature>
<evidence type="ECO:0000313" key="8">
    <source>
        <dbReference type="EMBL" id="EEQ97326.1"/>
    </source>
</evidence>
<comment type="similarity">
    <text evidence="2">Belongs to the IFT46 family.</text>
</comment>
<dbReference type="GO" id="GO:0060271">
    <property type="term" value="P:cilium assembly"/>
    <property type="evidence" value="ECO:0007669"/>
    <property type="project" value="TreeGrafter"/>
</dbReference>
<dbReference type="RefSeq" id="XP_002764609.1">
    <property type="nucleotide sequence ID" value="XM_002764563.1"/>
</dbReference>
<evidence type="ECO:0000256" key="7">
    <source>
        <dbReference type="SAM" id="MobiDB-lite"/>
    </source>
</evidence>
<evidence type="ECO:0000313" key="9">
    <source>
        <dbReference type="Proteomes" id="UP000007800"/>
    </source>
</evidence>
<sequence>MPPGTKEILQNKEIIAVSQDPLGKMGYPIYTNTSQVRVWIKELSPNGCKARWAVVLQNFLTESTILKVDPSKIPGWNLHTRLQPLPRMLIASNDFVLEPYDEVFDVLKGDEPIDDEEEEINSDEEGPTTLQERRTPPLPNDGEDSVSTPHSGRGGLEAYDRSSHRFHVDASSGLTELGSINSSPQSLASNSARGLTPQGAAQHRHLAVPIMEHNRSSDGSSVASSSGYQAEDFAHLSVSEEIKDLFGYISRYHPHTVELETPLKPFIPELIPAVGEVDAALKIPPPSTGLKECMSADKTILNGLGLVELDEPCLNQSDPAVVQL</sequence>
<evidence type="ECO:0000256" key="5">
    <source>
        <dbReference type="ARBA" id="ARBA00023212"/>
    </source>
</evidence>
<dbReference type="GeneID" id="9054683"/>
<feature type="compositionally biased region" description="Acidic residues" evidence="7">
    <location>
        <begin position="112"/>
        <end position="126"/>
    </location>
</feature>
<dbReference type="AlphaFoldDB" id="C5M116"/>
<dbReference type="InterPro" id="IPR022088">
    <property type="entry name" value="Intraflagellar_transp_cmplxB"/>
</dbReference>
<dbReference type="GO" id="GO:0042073">
    <property type="term" value="P:intraciliary transport"/>
    <property type="evidence" value="ECO:0007669"/>
    <property type="project" value="InterPro"/>
</dbReference>
<feature type="compositionally biased region" description="Polar residues" evidence="7">
    <location>
        <begin position="175"/>
        <end position="193"/>
    </location>
</feature>
<keyword evidence="6" id="KW-0966">Cell projection</keyword>
<dbReference type="PANTHER" id="PTHR13376:SF0">
    <property type="entry name" value="INTRAFLAGELLAR TRANSPORT PROTEIN 46 HOMOLOG"/>
    <property type="match status" value="1"/>
</dbReference>
<evidence type="ECO:0000256" key="2">
    <source>
        <dbReference type="ARBA" id="ARBA00007700"/>
    </source>
</evidence>
<feature type="region of interest" description="Disordered" evidence="7">
    <location>
        <begin position="175"/>
        <end position="200"/>
    </location>
</feature>
<comment type="subcellular location">
    <subcellularLocation>
        <location evidence="1">Cytoplasm</location>
        <location evidence="1">Cytoskeleton</location>
        <location evidence="1">Cilium basal body</location>
    </subcellularLocation>
</comment>
<dbReference type="GO" id="GO:0005815">
    <property type="term" value="C:microtubule organizing center"/>
    <property type="evidence" value="ECO:0007669"/>
    <property type="project" value="TreeGrafter"/>
</dbReference>
<dbReference type="InParanoid" id="C5M116"/>
<name>C5M116_PERM5</name>
<dbReference type="Pfam" id="PF12317">
    <property type="entry name" value="IFT46_B_C"/>
    <property type="match status" value="1"/>
</dbReference>
<dbReference type="GO" id="GO:0031514">
    <property type="term" value="C:motile cilium"/>
    <property type="evidence" value="ECO:0007669"/>
    <property type="project" value="TreeGrafter"/>
</dbReference>
<evidence type="ECO:0000256" key="3">
    <source>
        <dbReference type="ARBA" id="ARBA00022490"/>
    </source>
</evidence>
<organism evidence="9">
    <name type="scientific">Perkinsus marinus (strain ATCC 50983 / TXsc)</name>
    <dbReference type="NCBI Taxonomy" id="423536"/>
    <lineage>
        <taxon>Eukaryota</taxon>
        <taxon>Sar</taxon>
        <taxon>Alveolata</taxon>
        <taxon>Perkinsozoa</taxon>
        <taxon>Perkinsea</taxon>
        <taxon>Perkinsida</taxon>
        <taxon>Perkinsidae</taxon>
        <taxon>Perkinsus</taxon>
    </lineage>
</organism>
<evidence type="ECO:0000256" key="6">
    <source>
        <dbReference type="ARBA" id="ARBA00023273"/>
    </source>
</evidence>
<keyword evidence="5" id="KW-0206">Cytoskeleton</keyword>
<accession>C5M116</accession>
<keyword evidence="4" id="KW-0969">Cilium</keyword>
<keyword evidence="9" id="KW-1185">Reference proteome</keyword>
<evidence type="ECO:0000256" key="4">
    <source>
        <dbReference type="ARBA" id="ARBA00023069"/>
    </source>
</evidence>
<dbReference type="EMBL" id="GG687287">
    <property type="protein sequence ID" value="EEQ97326.1"/>
    <property type="molecule type" value="Genomic_DNA"/>
</dbReference>
<dbReference type="Proteomes" id="UP000007800">
    <property type="component" value="Unassembled WGS sequence"/>
</dbReference>
<keyword evidence="3" id="KW-0963">Cytoplasm</keyword>
<proteinExistence type="inferred from homology"/>
<feature type="region of interest" description="Disordered" evidence="7">
    <location>
        <begin position="110"/>
        <end position="161"/>
    </location>
</feature>
<dbReference type="GO" id="GO:0030992">
    <property type="term" value="C:intraciliary transport particle B"/>
    <property type="evidence" value="ECO:0007669"/>
    <property type="project" value="TreeGrafter"/>
</dbReference>
<protein>
    <submittedName>
        <fullName evidence="8">Uncharacterized protein</fullName>
    </submittedName>
</protein>
<evidence type="ECO:0000256" key="1">
    <source>
        <dbReference type="ARBA" id="ARBA00004120"/>
    </source>
</evidence>
<dbReference type="OrthoDB" id="5795902at2759"/>
<reference evidence="8 9" key="1">
    <citation type="submission" date="2008-07" db="EMBL/GenBank/DDBJ databases">
        <authorList>
            <person name="El-Sayed N."/>
            <person name="Caler E."/>
            <person name="Inman J."/>
            <person name="Amedeo P."/>
            <person name="Hass B."/>
            <person name="Wortman J."/>
        </authorList>
    </citation>
    <scope>NUCLEOTIDE SEQUENCE [LARGE SCALE GENOMIC DNA]</scope>
    <source>
        <strain evidence="9">ATCC 50983 / TXsc</strain>
    </source>
</reference>
<dbReference type="PANTHER" id="PTHR13376">
    <property type="entry name" value="INTRAFLAGELLAR TRANSPORT PROTEIN 46 HOMOLOG"/>
    <property type="match status" value="1"/>
</dbReference>